<name>A0A091IRZ4_EGRGA</name>
<protein>
    <submittedName>
        <fullName evidence="1">Uncharacterized protein</fullName>
    </submittedName>
</protein>
<feature type="non-terminal residue" evidence="1">
    <location>
        <position position="1"/>
    </location>
</feature>
<sequence length="133" mass="13595">QGRVQLGLKDGWGGLADLCCDGVALFHPVLEAAVQHGDLLMPKGPEHPPGAGGMEGAQLVPVVHHHVGVVADPQAPHVVSEVGLAGQHEVVGGGLVPALLDVEEGCPGDVPLLEFLPGVSLLRRVPGGVQYPQ</sequence>
<evidence type="ECO:0000313" key="2">
    <source>
        <dbReference type="Proteomes" id="UP000053119"/>
    </source>
</evidence>
<organism evidence="1 2">
    <name type="scientific">Egretta garzetta</name>
    <name type="common">Little egret</name>
    <dbReference type="NCBI Taxonomy" id="188379"/>
    <lineage>
        <taxon>Eukaryota</taxon>
        <taxon>Metazoa</taxon>
        <taxon>Chordata</taxon>
        <taxon>Craniata</taxon>
        <taxon>Vertebrata</taxon>
        <taxon>Euteleostomi</taxon>
        <taxon>Archelosauria</taxon>
        <taxon>Archosauria</taxon>
        <taxon>Dinosauria</taxon>
        <taxon>Saurischia</taxon>
        <taxon>Theropoda</taxon>
        <taxon>Coelurosauria</taxon>
        <taxon>Aves</taxon>
        <taxon>Neognathae</taxon>
        <taxon>Neoaves</taxon>
        <taxon>Aequornithes</taxon>
        <taxon>Pelecaniformes</taxon>
        <taxon>Ardeidae</taxon>
        <taxon>Egretta</taxon>
    </lineage>
</organism>
<dbReference type="EMBL" id="KK500774">
    <property type="protein sequence ID" value="KFP10210.1"/>
    <property type="molecule type" value="Genomic_DNA"/>
</dbReference>
<keyword evidence="2" id="KW-1185">Reference proteome</keyword>
<dbReference type="Proteomes" id="UP000053119">
    <property type="component" value="Unassembled WGS sequence"/>
</dbReference>
<accession>A0A091IRZ4</accession>
<gene>
    <name evidence="1" type="ORF">Z169_12004</name>
</gene>
<feature type="non-terminal residue" evidence="1">
    <location>
        <position position="133"/>
    </location>
</feature>
<evidence type="ECO:0000313" key="1">
    <source>
        <dbReference type="EMBL" id="KFP10210.1"/>
    </source>
</evidence>
<dbReference type="AlphaFoldDB" id="A0A091IRZ4"/>
<reference evidence="1 2" key="1">
    <citation type="submission" date="2014-04" db="EMBL/GenBank/DDBJ databases">
        <title>Genome evolution of avian class.</title>
        <authorList>
            <person name="Zhang G."/>
            <person name="Li C."/>
        </authorList>
    </citation>
    <scope>NUCLEOTIDE SEQUENCE [LARGE SCALE GENOMIC DNA]</scope>
    <source>
        <strain evidence="1">BGI_Z169</strain>
    </source>
</reference>
<proteinExistence type="predicted"/>